<evidence type="ECO:0000256" key="3">
    <source>
        <dbReference type="ARBA" id="ARBA00023015"/>
    </source>
</evidence>
<dbReference type="GeneID" id="111087116"/>
<dbReference type="InterPro" id="IPR009057">
    <property type="entry name" value="Homeodomain-like_sf"/>
</dbReference>
<comment type="similarity">
    <text evidence="2">Belongs to the paired homeobox family. Bicoid subfamily.</text>
</comment>
<organism evidence="8 9">
    <name type="scientific">Limulus polyphemus</name>
    <name type="common">Atlantic horseshoe crab</name>
    <dbReference type="NCBI Taxonomy" id="6850"/>
    <lineage>
        <taxon>Eukaryota</taxon>
        <taxon>Metazoa</taxon>
        <taxon>Ecdysozoa</taxon>
        <taxon>Arthropoda</taxon>
        <taxon>Chelicerata</taxon>
        <taxon>Merostomata</taxon>
        <taxon>Xiphosura</taxon>
        <taxon>Limulidae</taxon>
        <taxon>Limulus</taxon>
    </lineage>
</organism>
<name>A0ABM1SXF4_LIMPO</name>
<dbReference type="Proteomes" id="UP000694941">
    <property type="component" value="Unplaced"/>
</dbReference>
<dbReference type="Gene3D" id="1.10.10.60">
    <property type="entry name" value="Homeodomain-like"/>
    <property type="match status" value="1"/>
</dbReference>
<evidence type="ECO:0000313" key="9">
    <source>
        <dbReference type="RefSeq" id="XP_022248310.1"/>
    </source>
</evidence>
<dbReference type="PROSITE" id="PS50803">
    <property type="entry name" value="OAR"/>
    <property type="match status" value="1"/>
</dbReference>
<evidence type="ECO:0000256" key="5">
    <source>
        <dbReference type="PROSITE-ProRule" id="PRU00108"/>
    </source>
</evidence>
<dbReference type="RefSeq" id="XP_022248310.1">
    <property type="nucleotide sequence ID" value="XM_022392602.1"/>
</dbReference>
<dbReference type="SUPFAM" id="SSF46689">
    <property type="entry name" value="Homeodomain-like"/>
    <property type="match status" value="1"/>
</dbReference>
<evidence type="ECO:0000259" key="7">
    <source>
        <dbReference type="PROSITE" id="PS50803"/>
    </source>
</evidence>
<comment type="subcellular location">
    <subcellularLocation>
        <location evidence="1 5">Nucleus</location>
    </subcellularLocation>
</comment>
<keyword evidence="5" id="KW-0238">DNA-binding</keyword>
<sequence>MQMIDHSAYSRKECMVEELEFRFHFYAVFEKSTNPYDKAINRMLIARPQGQQLFEIEKIISTHVWFQNRRAKWRKQEKASGNVTQVQGYNPYTLPPPATTATTVLGPQNHYTTLNFTRKPYDSALFTSRLPPVFLPSAATALLPPIGSYMGPSAYALRDLVSYPNSLLPISMSTPFSSPFPATSFQTLLANLSAQSRPKLPGESTNEYYAGLFNHVPSASSSTSSLPDTVEFDRRSSSIAALRMKAREHEVRMEIIRKANGEFIS</sequence>
<feature type="DNA-binding region" description="Homeobox" evidence="5">
    <location>
        <begin position="66"/>
        <end position="77"/>
    </location>
</feature>
<dbReference type="Pfam" id="PF03826">
    <property type="entry name" value="OAR"/>
    <property type="match status" value="1"/>
</dbReference>
<proteinExistence type="inferred from homology"/>
<dbReference type="PANTHER" id="PTHR46271">
    <property type="entry name" value="HOMEOBOX PROTEIN, PUTATIVE-RELATED"/>
    <property type="match status" value="1"/>
</dbReference>
<feature type="domain" description="OAR" evidence="7">
    <location>
        <begin position="237"/>
        <end position="250"/>
    </location>
</feature>
<evidence type="ECO:0000313" key="8">
    <source>
        <dbReference type="Proteomes" id="UP000694941"/>
    </source>
</evidence>
<dbReference type="CDD" id="cd00086">
    <property type="entry name" value="homeodomain"/>
    <property type="match status" value="1"/>
</dbReference>
<accession>A0ABM1SXF4</accession>
<dbReference type="PANTHER" id="PTHR46271:SF4">
    <property type="entry name" value="HOMEOBOX PROTEIN, PUTATIVE-RELATED"/>
    <property type="match status" value="1"/>
</dbReference>
<evidence type="ECO:0000256" key="1">
    <source>
        <dbReference type="ARBA" id="ARBA00004123"/>
    </source>
</evidence>
<reference evidence="9" key="1">
    <citation type="submission" date="2025-08" db="UniProtKB">
        <authorList>
            <consortium name="RefSeq"/>
        </authorList>
    </citation>
    <scope>IDENTIFICATION</scope>
    <source>
        <tissue evidence="9">Muscle</tissue>
    </source>
</reference>
<keyword evidence="5" id="KW-0539">Nucleus</keyword>
<dbReference type="PROSITE" id="PS50071">
    <property type="entry name" value="HOMEOBOX_2"/>
    <property type="match status" value="1"/>
</dbReference>
<gene>
    <name evidence="9" type="primary">LOC111087116</name>
</gene>
<evidence type="ECO:0000256" key="4">
    <source>
        <dbReference type="ARBA" id="ARBA00023163"/>
    </source>
</evidence>
<protein>
    <submittedName>
        <fullName evidence="9">Homeobox protein ARX-like</fullName>
    </submittedName>
</protein>
<feature type="domain" description="Homeobox" evidence="6">
    <location>
        <begin position="64"/>
        <end position="76"/>
    </location>
</feature>
<keyword evidence="4" id="KW-0804">Transcription</keyword>
<keyword evidence="3" id="KW-0805">Transcription regulation</keyword>
<keyword evidence="8" id="KW-1185">Reference proteome</keyword>
<dbReference type="InterPro" id="IPR043562">
    <property type="entry name" value="RAX/RAX2"/>
</dbReference>
<dbReference type="InterPro" id="IPR001356">
    <property type="entry name" value="HD"/>
</dbReference>
<dbReference type="InterPro" id="IPR003654">
    <property type="entry name" value="OAR_dom"/>
</dbReference>
<keyword evidence="5" id="KW-0371">Homeobox</keyword>
<evidence type="ECO:0000259" key="6">
    <source>
        <dbReference type="PROSITE" id="PS50071"/>
    </source>
</evidence>
<evidence type="ECO:0000256" key="2">
    <source>
        <dbReference type="ARBA" id="ARBA00006503"/>
    </source>
</evidence>